<reference evidence="2 3" key="1">
    <citation type="submission" date="2021-08" db="EMBL/GenBank/DDBJ databases">
        <title>Draft genome sequence of Mycolicibacterium sp. NGTWS1702 strain.</title>
        <authorList>
            <person name="Matsumoto M."/>
            <person name="Tang B.C.C."/>
            <person name="Machida Y."/>
            <person name="Matoyama H."/>
            <person name="Kishihara T."/>
            <person name="Sato S."/>
            <person name="Kondo I."/>
            <person name="Sano M."/>
            <person name="Kato G."/>
        </authorList>
    </citation>
    <scope>NUCLEOTIDE SEQUENCE [LARGE SCALE GENOMIC DNA]</scope>
    <source>
        <strain evidence="2 3">NGTWSNA01</strain>
    </source>
</reference>
<dbReference type="Pfam" id="PF02470">
    <property type="entry name" value="MlaD"/>
    <property type="match status" value="1"/>
</dbReference>
<dbReference type="Proteomes" id="UP001060504">
    <property type="component" value="Unassembled WGS sequence"/>
</dbReference>
<dbReference type="InterPro" id="IPR052336">
    <property type="entry name" value="MlaD_Phospholipid_Transporter"/>
</dbReference>
<gene>
    <name evidence="2" type="ORF">NGTWS1702_12680</name>
</gene>
<dbReference type="InterPro" id="IPR005693">
    <property type="entry name" value="Mce"/>
</dbReference>
<evidence type="ECO:0000313" key="2">
    <source>
        <dbReference type="EMBL" id="GJF13003.1"/>
    </source>
</evidence>
<organism evidence="2 3">
    <name type="scientific">Mycolicibacterium cyprinidarum</name>
    <dbReference type="NCBI Taxonomy" id="2860311"/>
    <lineage>
        <taxon>Bacteria</taxon>
        <taxon>Bacillati</taxon>
        <taxon>Actinomycetota</taxon>
        <taxon>Actinomycetes</taxon>
        <taxon>Mycobacteriales</taxon>
        <taxon>Mycobacteriaceae</taxon>
        <taxon>Mycolicibacterium</taxon>
    </lineage>
</organism>
<accession>A0ABQ4V9V7</accession>
<dbReference type="InterPro" id="IPR003399">
    <property type="entry name" value="Mce/MlaD"/>
</dbReference>
<dbReference type="PANTHER" id="PTHR33371">
    <property type="entry name" value="INTERMEMBRANE PHOSPHOLIPID TRANSPORT SYSTEM BINDING PROTEIN MLAD-RELATED"/>
    <property type="match status" value="1"/>
</dbReference>
<dbReference type="EMBL" id="BPRH01001343">
    <property type="protein sequence ID" value="GJF13003.1"/>
    <property type="molecule type" value="Genomic_DNA"/>
</dbReference>
<name>A0ABQ4V9V7_9MYCO</name>
<comment type="caution">
    <text evidence="2">The sequence shown here is derived from an EMBL/GenBank/DDBJ whole genome shotgun (WGS) entry which is preliminary data.</text>
</comment>
<dbReference type="NCBIfam" id="TIGR00996">
    <property type="entry name" value="Mtu_fam_mce"/>
    <property type="match status" value="1"/>
</dbReference>
<protein>
    <submittedName>
        <fullName evidence="2">MCE family protein</fullName>
    </submittedName>
</protein>
<evidence type="ECO:0000313" key="3">
    <source>
        <dbReference type="Proteomes" id="UP001060504"/>
    </source>
</evidence>
<sequence length="362" mass="38386">MGAVFALVAAAIIGTVGYYVKSQRDSITVTAQFDSAAGLYVENVVAVVGMPVGKVTKITPRGSYVDVEFTVDKDVQVPADVHAVTINTSILTDRQIELTPPYSGGPVLQNNDTIGLPRTKTPIAFDRVIDMLDKLSKSLAGDGKGGGPIADLVNSAAGVVDGNGERIKSALGELSDALRLSSDGGEVTGDQLTTIITDLDPLMEAAAQNDAKLREFGSTTHQLTQILADENFGTGATGRKINEIIQKATTLVDENRDNLKQTVLNADTAAGVITDRQREMAELLDVAPLALENLYNIVDQDNGALRVHALTDKILVDSQSSKEICNLMHLRQLGCSTGTLQDYGPDFGLTYVLDGLAAMGQR</sequence>
<keyword evidence="3" id="KW-1185">Reference proteome</keyword>
<dbReference type="PANTHER" id="PTHR33371:SF4">
    <property type="entry name" value="INTERMEMBRANE PHOSPHOLIPID TRANSPORT SYSTEM BINDING PROTEIN MLAD"/>
    <property type="match status" value="1"/>
</dbReference>
<feature type="domain" description="Mce/MlaD" evidence="1">
    <location>
        <begin position="26"/>
        <end position="101"/>
    </location>
</feature>
<proteinExistence type="predicted"/>
<evidence type="ECO:0000259" key="1">
    <source>
        <dbReference type="Pfam" id="PF02470"/>
    </source>
</evidence>